<feature type="compositionally biased region" description="Low complexity" evidence="5">
    <location>
        <begin position="152"/>
        <end position="163"/>
    </location>
</feature>
<dbReference type="CDD" id="cd07185">
    <property type="entry name" value="OmpA_C-like"/>
    <property type="match status" value="1"/>
</dbReference>
<keyword evidence="9" id="KW-1185">Reference proteome</keyword>
<comment type="caution">
    <text evidence="8">The sequence shown here is derived from an EMBL/GenBank/DDBJ whole genome shotgun (WGS) entry which is preliminary data.</text>
</comment>
<dbReference type="RefSeq" id="WP_345265069.1">
    <property type="nucleotide sequence ID" value="NZ_BAABHB010000002.1"/>
</dbReference>
<comment type="subcellular location">
    <subcellularLocation>
        <location evidence="1">Cell outer membrane</location>
    </subcellularLocation>
</comment>
<feature type="chain" id="PRO_5046572706" description="OmpA-like domain-containing protein" evidence="6">
    <location>
        <begin position="21"/>
        <end position="289"/>
    </location>
</feature>
<name>A0ABP8K3C2_9BACT</name>
<accession>A0ABP8K3C2</accession>
<dbReference type="PANTHER" id="PTHR30329">
    <property type="entry name" value="STATOR ELEMENT OF FLAGELLAR MOTOR COMPLEX"/>
    <property type="match status" value="1"/>
</dbReference>
<sequence>MIKLFFIQLAGLLYMALPMASVCLGQPDRQAVEPAQETLIEGAVVDAETRRMLIGAVVSIRYADQTRPFTSMTITDGSFRFRLDPKRSYIISTRAPGYDTKEEPFAFTSTFPTHLTGKLIMLGRTLARPSADTPAVTKTTPAPEVRKATNQPTTTGTPPAKAPSVPAPTALRLEKDVTTELRAIQFAQSTADLLPDSQPELDNLLTFLRDNPRVEIELAGHTDNQGDFDKNLALSKQRADVIKQFLVKNGIAARRIQTRGYGGTRPVAGNNTEETRRLNRRVELIIRKI</sequence>
<dbReference type="Gene3D" id="3.30.1330.60">
    <property type="entry name" value="OmpA-like domain"/>
    <property type="match status" value="1"/>
</dbReference>
<dbReference type="PROSITE" id="PS51123">
    <property type="entry name" value="OMPA_2"/>
    <property type="match status" value="1"/>
</dbReference>
<keyword evidence="6" id="KW-0732">Signal</keyword>
<dbReference type="InterPro" id="IPR006665">
    <property type="entry name" value="OmpA-like"/>
</dbReference>
<dbReference type="Gene3D" id="2.60.40.1120">
    <property type="entry name" value="Carboxypeptidase-like, regulatory domain"/>
    <property type="match status" value="1"/>
</dbReference>
<evidence type="ECO:0000256" key="6">
    <source>
        <dbReference type="SAM" id="SignalP"/>
    </source>
</evidence>
<evidence type="ECO:0000256" key="5">
    <source>
        <dbReference type="SAM" id="MobiDB-lite"/>
    </source>
</evidence>
<keyword evidence="2 4" id="KW-0472">Membrane</keyword>
<dbReference type="InterPro" id="IPR008969">
    <property type="entry name" value="CarboxyPept-like_regulatory"/>
</dbReference>
<dbReference type="SUPFAM" id="SSF49464">
    <property type="entry name" value="Carboxypeptidase regulatory domain-like"/>
    <property type="match status" value="1"/>
</dbReference>
<gene>
    <name evidence="8" type="ORF">GCM10023187_12570</name>
</gene>
<evidence type="ECO:0000259" key="7">
    <source>
        <dbReference type="PROSITE" id="PS51123"/>
    </source>
</evidence>
<reference evidence="9" key="1">
    <citation type="journal article" date="2019" name="Int. J. Syst. Evol. Microbiol.">
        <title>The Global Catalogue of Microorganisms (GCM) 10K type strain sequencing project: providing services to taxonomists for standard genome sequencing and annotation.</title>
        <authorList>
            <consortium name="The Broad Institute Genomics Platform"/>
            <consortium name="The Broad Institute Genome Sequencing Center for Infectious Disease"/>
            <person name="Wu L."/>
            <person name="Ma J."/>
        </authorList>
    </citation>
    <scope>NUCLEOTIDE SEQUENCE [LARGE SCALE GENOMIC DNA]</scope>
    <source>
        <strain evidence="9">JCM 17925</strain>
    </source>
</reference>
<dbReference type="EMBL" id="BAABHB010000002">
    <property type="protein sequence ID" value="GAA4399960.1"/>
    <property type="molecule type" value="Genomic_DNA"/>
</dbReference>
<evidence type="ECO:0000313" key="8">
    <source>
        <dbReference type="EMBL" id="GAA4399960.1"/>
    </source>
</evidence>
<evidence type="ECO:0000256" key="2">
    <source>
        <dbReference type="ARBA" id="ARBA00023136"/>
    </source>
</evidence>
<feature type="region of interest" description="Disordered" evidence="5">
    <location>
        <begin position="130"/>
        <end position="166"/>
    </location>
</feature>
<evidence type="ECO:0000313" key="9">
    <source>
        <dbReference type="Proteomes" id="UP001500936"/>
    </source>
</evidence>
<dbReference type="Pfam" id="PF13620">
    <property type="entry name" value="CarboxypepD_reg"/>
    <property type="match status" value="1"/>
</dbReference>
<dbReference type="InterPro" id="IPR036737">
    <property type="entry name" value="OmpA-like_sf"/>
</dbReference>
<evidence type="ECO:0000256" key="4">
    <source>
        <dbReference type="PROSITE-ProRule" id="PRU00473"/>
    </source>
</evidence>
<feature type="domain" description="OmpA-like" evidence="7">
    <location>
        <begin position="173"/>
        <end position="289"/>
    </location>
</feature>
<dbReference type="InterPro" id="IPR006664">
    <property type="entry name" value="OMP_bac"/>
</dbReference>
<feature type="signal peptide" evidence="6">
    <location>
        <begin position="1"/>
        <end position="20"/>
    </location>
</feature>
<dbReference type="Pfam" id="PF00691">
    <property type="entry name" value="OmpA"/>
    <property type="match status" value="1"/>
</dbReference>
<keyword evidence="3" id="KW-0998">Cell outer membrane</keyword>
<dbReference type="SUPFAM" id="SSF103088">
    <property type="entry name" value="OmpA-like"/>
    <property type="match status" value="1"/>
</dbReference>
<dbReference type="Proteomes" id="UP001500936">
    <property type="component" value="Unassembled WGS sequence"/>
</dbReference>
<dbReference type="InterPro" id="IPR050330">
    <property type="entry name" value="Bact_OuterMem_StrucFunc"/>
</dbReference>
<dbReference type="PRINTS" id="PR01021">
    <property type="entry name" value="OMPADOMAIN"/>
</dbReference>
<evidence type="ECO:0000256" key="3">
    <source>
        <dbReference type="ARBA" id="ARBA00023237"/>
    </source>
</evidence>
<evidence type="ECO:0000256" key="1">
    <source>
        <dbReference type="ARBA" id="ARBA00004442"/>
    </source>
</evidence>
<protein>
    <recommendedName>
        <fullName evidence="7">OmpA-like domain-containing protein</fullName>
    </recommendedName>
</protein>
<organism evidence="8 9">
    <name type="scientific">Nibrella viscosa</name>
    <dbReference type="NCBI Taxonomy" id="1084524"/>
    <lineage>
        <taxon>Bacteria</taxon>
        <taxon>Pseudomonadati</taxon>
        <taxon>Bacteroidota</taxon>
        <taxon>Cytophagia</taxon>
        <taxon>Cytophagales</taxon>
        <taxon>Spirosomataceae</taxon>
        <taxon>Nibrella</taxon>
    </lineage>
</organism>
<dbReference type="PANTHER" id="PTHR30329:SF21">
    <property type="entry name" value="LIPOPROTEIN YIAD-RELATED"/>
    <property type="match status" value="1"/>
</dbReference>
<proteinExistence type="predicted"/>